<feature type="signal peptide" evidence="1">
    <location>
        <begin position="1"/>
        <end position="26"/>
    </location>
</feature>
<protein>
    <submittedName>
        <fullName evidence="2">Sel1 repeat-containing protein</fullName>
    </submittedName>
</protein>
<dbReference type="InterPro" id="IPR011990">
    <property type="entry name" value="TPR-like_helical_dom_sf"/>
</dbReference>
<dbReference type="Pfam" id="PF08238">
    <property type="entry name" value="Sel1"/>
    <property type="match status" value="2"/>
</dbReference>
<dbReference type="Proteomes" id="UP000295304">
    <property type="component" value="Unassembled WGS sequence"/>
</dbReference>
<dbReference type="PROSITE" id="PS51257">
    <property type="entry name" value="PROKAR_LIPOPROTEIN"/>
    <property type="match status" value="1"/>
</dbReference>
<proteinExistence type="predicted"/>
<dbReference type="SMART" id="SM00671">
    <property type="entry name" value="SEL1"/>
    <property type="match status" value="2"/>
</dbReference>
<evidence type="ECO:0000313" key="3">
    <source>
        <dbReference type="Proteomes" id="UP000295304"/>
    </source>
</evidence>
<dbReference type="EMBL" id="SLZW01000001">
    <property type="protein sequence ID" value="TCS64766.1"/>
    <property type="molecule type" value="Genomic_DNA"/>
</dbReference>
<evidence type="ECO:0000256" key="1">
    <source>
        <dbReference type="SAM" id="SignalP"/>
    </source>
</evidence>
<dbReference type="PANTHER" id="PTHR11102">
    <property type="entry name" value="SEL-1-LIKE PROTEIN"/>
    <property type="match status" value="1"/>
</dbReference>
<evidence type="ECO:0000313" key="2">
    <source>
        <dbReference type="EMBL" id="TCS64766.1"/>
    </source>
</evidence>
<sequence>MYPSKIYLHKAVVACALALVVVGCQAPLSETTAWPNITARDGVTAVRKLTPLADGGNPLAQFELGLIYKSGLYGVPKDPERGFAYLLKAAKQGQWNSQYIVAVMYEQGRGVPENRLAALKWASIAAGRGSRTGMTIAKRLRSVLPRAMVKKAERMADKWTPATLVDGRPPAQYTVNCTMLRVQLDEAEDFLKSIKTEADARRLASPSGAARWSSLILVYPSGTVALSDISRRYRGLLDIKAAKGCR</sequence>
<dbReference type="InterPro" id="IPR006597">
    <property type="entry name" value="Sel1-like"/>
</dbReference>
<dbReference type="PANTHER" id="PTHR11102:SF160">
    <property type="entry name" value="ERAD-ASSOCIATED E3 UBIQUITIN-PROTEIN LIGASE COMPONENT HRD3"/>
    <property type="match status" value="1"/>
</dbReference>
<accession>A0A4R3JHN1</accession>
<keyword evidence="3" id="KW-1185">Reference proteome</keyword>
<dbReference type="SUPFAM" id="SSF81901">
    <property type="entry name" value="HCP-like"/>
    <property type="match status" value="1"/>
</dbReference>
<organism evidence="2 3">
    <name type="scientific">Varunaivibrio sulfuroxidans</name>
    <dbReference type="NCBI Taxonomy" id="1773489"/>
    <lineage>
        <taxon>Bacteria</taxon>
        <taxon>Pseudomonadati</taxon>
        <taxon>Pseudomonadota</taxon>
        <taxon>Alphaproteobacteria</taxon>
        <taxon>Rhodospirillales</taxon>
        <taxon>Magnetovibrionaceae</taxon>
        <taxon>Varunaivibrio</taxon>
    </lineage>
</organism>
<gene>
    <name evidence="2" type="ORF">EDD55_10195</name>
</gene>
<dbReference type="InterPro" id="IPR050767">
    <property type="entry name" value="Sel1_AlgK"/>
</dbReference>
<feature type="chain" id="PRO_5020641498" evidence="1">
    <location>
        <begin position="27"/>
        <end position="246"/>
    </location>
</feature>
<dbReference type="AlphaFoldDB" id="A0A4R3JHN1"/>
<comment type="caution">
    <text evidence="2">The sequence shown here is derived from an EMBL/GenBank/DDBJ whole genome shotgun (WGS) entry which is preliminary data.</text>
</comment>
<keyword evidence="1" id="KW-0732">Signal</keyword>
<reference evidence="2 3" key="1">
    <citation type="submission" date="2019-03" db="EMBL/GenBank/DDBJ databases">
        <title>Genomic Encyclopedia of Type Strains, Phase IV (KMG-IV): sequencing the most valuable type-strain genomes for metagenomic binning, comparative biology and taxonomic classification.</title>
        <authorList>
            <person name="Goeker M."/>
        </authorList>
    </citation>
    <scope>NUCLEOTIDE SEQUENCE [LARGE SCALE GENOMIC DNA]</scope>
    <source>
        <strain evidence="2 3">DSM 101688</strain>
    </source>
</reference>
<dbReference type="OrthoDB" id="112232at2"/>
<name>A0A4R3JHN1_9PROT</name>
<dbReference type="Gene3D" id="1.25.40.10">
    <property type="entry name" value="Tetratricopeptide repeat domain"/>
    <property type="match status" value="1"/>
</dbReference>